<gene>
    <name evidence="1" type="ORF">CEXT_412041</name>
</gene>
<dbReference type="AlphaFoldDB" id="A0AAV4UIB1"/>
<sequence>MEFWEDARNGISCEQCGRVDEGDEVHGSRPYEIVTQLTPRTCHRNHQSNHHLAITRGHFSRKPVYPLSNTTLQTPSPERNLAISRARINTELSELRLDYTTEPSYVSDAHVIDTETNLSPSKERCLISGGLKIISSQIVTQFSPRTCHRNHQPNHHLALHGDTYPENTLSNSTLQTPSPERNLAISRARINTGLSELGLDYIKRAEVLIQVVLLSDQSNVSGIVMANSNKRYRRFPASDNHRSCSPCIFKNYCSTFIYPLLSSMFPTITYPVGTDASRKMGRECS</sequence>
<name>A0AAV4UIB1_CAEEX</name>
<comment type="caution">
    <text evidence="1">The sequence shown here is derived from an EMBL/GenBank/DDBJ whole genome shotgun (WGS) entry which is preliminary data.</text>
</comment>
<proteinExistence type="predicted"/>
<evidence type="ECO:0000313" key="1">
    <source>
        <dbReference type="EMBL" id="GIY57493.1"/>
    </source>
</evidence>
<evidence type="ECO:0000313" key="2">
    <source>
        <dbReference type="Proteomes" id="UP001054945"/>
    </source>
</evidence>
<organism evidence="1 2">
    <name type="scientific">Caerostris extrusa</name>
    <name type="common">Bark spider</name>
    <name type="synonym">Caerostris bankana</name>
    <dbReference type="NCBI Taxonomy" id="172846"/>
    <lineage>
        <taxon>Eukaryota</taxon>
        <taxon>Metazoa</taxon>
        <taxon>Ecdysozoa</taxon>
        <taxon>Arthropoda</taxon>
        <taxon>Chelicerata</taxon>
        <taxon>Arachnida</taxon>
        <taxon>Araneae</taxon>
        <taxon>Araneomorphae</taxon>
        <taxon>Entelegynae</taxon>
        <taxon>Araneoidea</taxon>
        <taxon>Araneidae</taxon>
        <taxon>Caerostris</taxon>
    </lineage>
</organism>
<dbReference type="Proteomes" id="UP001054945">
    <property type="component" value="Unassembled WGS sequence"/>
</dbReference>
<dbReference type="EMBL" id="BPLR01012911">
    <property type="protein sequence ID" value="GIY57493.1"/>
    <property type="molecule type" value="Genomic_DNA"/>
</dbReference>
<reference evidence="1 2" key="1">
    <citation type="submission" date="2021-06" db="EMBL/GenBank/DDBJ databases">
        <title>Caerostris extrusa draft genome.</title>
        <authorList>
            <person name="Kono N."/>
            <person name="Arakawa K."/>
        </authorList>
    </citation>
    <scope>NUCLEOTIDE SEQUENCE [LARGE SCALE GENOMIC DNA]</scope>
</reference>
<accession>A0AAV4UIB1</accession>
<keyword evidence="2" id="KW-1185">Reference proteome</keyword>
<protein>
    <submittedName>
        <fullName evidence="1">Uncharacterized protein</fullName>
    </submittedName>
</protein>